<gene>
    <name evidence="2" type="ORF">CHILSU_LOCUS5856</name>
</gene>
<evidence type="ECO:0000313" key="2">
    <source>
        <dbReference type="EMBL" id="CAH2986106.1"/>
    </source>
</evidence>
<keyword evidence="1" id="KW-0472">Membrane</keyword>
<reference evidence="2" key="1">
    <citation type="submission" date="2021-12" db="EMBL/GenBank/DDBJ databases">
        <authorList>
            <person name="King R."/>
        </authorList>
    </citation>
    <scope>NUCLEOTIDE SEQUENCE</scope>
</reference>
<dbReference type="EMBL" id="OU963914">
    <property type="protein sequence ID" value="CAH2986106.1"/>
    <property type="molecule type" value="Genomic_DNA"/>
</dbReference>
<keyword evidence="1" id="KW-1133">Transmembrane helix</keyword>
<accession>A0ABN8L4H6</accession>
<keyword evidence="3" id="KW-1185">Reference proteome</keyword>
<name>A0ABN8L4H6_CHISP</name>
<keyword evidence="1" id="KW-0812">Transmembrane</keyword>
<sequence>MASPLSCEVHICIDCRVDLNFEFGIFVFFSFVCECELCFFFVKAFILFGLVPVSFVTKRISQCLPPKTSTPSTNSYDHSPTMSPLCKPECTIQQQTSCLLHHRSLPREWPLRSQHTREPTATVGASHRAKTAGNTLDYKMAERQNCG</sequence>
<feature type="transmembrane region" description="Helical" evidence="1">
    <location>
        <begin position="25"/>
        <end position="51"/>
    </location>
</feature>
<proteinExistence type="predicted"/>
<organism evidence="2 3">
    <name type="scientific">Chilo suppressalis</name>
    <name type="common">Asiatic rice borer moth</name>
    <dbReference type="NCBI Taxonomy" id="168631"/>
    <lineage>
        <taxon>Eukaryota</taxon>
        <taxon>Metazoa</taxon>
        <taxon>Ecdysozoa</taxon>
        <taxon>Arthropoda</taxon>
        <taxon>Hexapoda</taxon>
        <taxon>Insecta</taxon>
        <taxon>Pterygota</taxon>
        <taxon>Neoptera</taxon>
        <taxon>Endopterygota</taxon>
        <taxon>Lepidoptera</taxon>
        <taxon>Glossata</taxon>
        <taxon>Ditrysia</taxon>
        <taxon>Pyraloidea</taxon>
        <taxon>Crambidae</taxon>
        <taxon>Crambinae</taxon>
        <taxon>Chilo</taxon>
    </lineage>
</organism>
<protein>
    <submittedName>
        <fullName evidence="2">Uncharacterized protein</fullName>
    </submittedName>
</protein>
<evidence type="ECO:0000313" key="3">
    <source>
        <dbReference type="Proteomes" id="UP001153292"/>
    </source>
</evidence>
<evidence type="ECO:0000256" key="1">
    <source>
        <dbReference type="SAM" id="Phobius"/>
    </source>
</evidence>
<dbReference type="Proteomes" id="UP001153292">
    <property type="component" value="Chromosome 21"/>
</dbReference>